<sequence length="171" mass="19471">MESARRYRTSEGTDSVVAMESVDALDFVDVVPDSVEEVPDSDVVLPDSIEVLPDSDQLDEVVHCPRCGTFHAGGVFGEACYEARREARRCARCGLLHEDYNLAARVCDKMEKFDCEVYIPDVHELQMRGDTILLPEHVMKKLDEQYNMKKLEEQKLKQLESQANDECIQDQ</sequence>
<comment type="caution">
    <text evidence="2">The sequence shown here is derived from an EMBL/GenBank/DDBJ whole genome shotgun (WGS) entry which is preliminary data.</text>
</comment>
<dbReference type="OrthoDB" id="688641at2759"/>
<dbReference type="EMBL" id="CAJGYO010000019">
    <property type="protein sequence ID" value="CAD6339136.1"/>
    <property type="molecule type" value="Genomic_DNA"/>
</dbReference>
<evidence type="ECO:0000313" key="2">
    <source>
        <dbReference type="EMBL" id="CAD6339136.1"/>
    </source>
</evidence>
<organism evidence="2 3">
    <name type="scientific">Miscanthus lutarioriparius</name>
    <dbReference type="NCBI Taxonomy" id="422564"/>
    <lineage>
        <taxon>Eukaryota</taxon>
        <taxon>Viridiplantae</taxon>
        <taxon>Streptophyta</taxon>
        <taxon>Embryophyta</taxon>
        <taxon>Tracheophyta</taxon>
        <taxon>Spermatophyta</taxon>
        <taxon>Magnoliopsida</taxon>
        <taxon>Liliopsida</taxon>
        <taxon>Poales</taxon>
        <taxon>Poaceae</taxon>
        <taxon>PACMAD clade</taxon>
        <taxon>Panicoideae</taxon>
        <taxon>Andropogonodae</taxon>
        <taxon>Andropogoneae</taxon>
        <taxon>Saccharinae</taxon>
        <taxon>Miscanthus</taxon>
    </lineage>
</organism>
<evidence type="ECO:0000256" key="1">
    <source>
        <dbReference type="SAM" id="Coils"/>
    </source>
</evidence>
<name>A0A811SDS3_9POAL</name>
<keyword evidence="1" id="KW-0175">Coiled coil</keyword>
<proteinExistence type="predicted"/>
<accession>A0A811SDS3</accession>
<gene>
    <name evidence="2" type="ORF">NCGR_LOCUS63234</name>
</gene>
<keyword evidence="3" id="KW-1185">Reference proteome</keyword>
<feature type="coiled-coil region" evidence="1">
    <location>
        <begin position="139"/>
        <end position="169"/>
    </location>
</feature>
<protein>
    <submittedName>
        <fullName evidence="2">Uncharacterized protein</fullName>
    </submittedName>
</protein>
<dbReference type="Proteomes" id="UP000604825">
    <property type="component" value="Unassembled WGS sequence"/>
</dbReference>
<dbReference type="AlphaFoldDB" id="A0A811SDS3"/>
<reference evidence="2" key="1">
    <citation type="submission" date="2020-10" db="EMBL/GenBank/DDBJ databases">
        <authorList>
            <person name="Han B."/>
            <person name="Lu T."/>
            <person name="Zhao Q."/>
            <person name="Huang X."/>
            <person name="Zhao Y."/>
        </authorList>
    </citation>
    <scope>NUCLEOTIDE SEQUENCE</scope>
</reference>
<evidence type="ECO:0000313" key="3">
    <source>
        <dbReference type="Proteomes" id="UP000604825"/>
    </source>
</evidence>